<evidence type="ECO:0000256" key="8">
    <source>
        <dbReference type="ARBA" id="ARBA00022786"/>
    </source>
</evidence>
<name>A0A2G8KX60_STIJA</name>
<dbReference type="Pfam" id="PF08941">
    <property type="entry name" value="USP8_interact"/>
    <property type="match status" value="1"/>
</dbReference>
<evidence type="ECO:0000256" key="6">
    <source>
        <dbReference type="ARBA" id="ARBA00022723"/>
    </source>
</evidence>
<keyword evidence="7 12" id="KW-0863">Zinc-finger</keyword>
<evidence type="ECO:0000256" key="9">
    <source>
        <dbReference type="ARBA" id="ARBA00022833"/>
    </source>
</evidence>
<organism evidence="15 16">
    <name type="scientific">Stichopus japonicus</name>
    <name type="common">Sea cucumber</name>
    <dbReference type="NCBI Taxonomy" id="307972"/>
    <lineage>
        <taxon>Eukaryota</taxon>
        <taxon>Metazoa</taxon>
        <taxon>Echinodermata</taxon>
        <taxon>Eleutherozoa</taxon>
        <taxon>Echinozoa</taxon>
        <taxon>Holothuroidea</taxon>
        <taxon>Aspidochirotacea</taxon>
        <taxon>Aspidochirotida</taxon>
        <taxon>Stichopodidae</taxon>
        <taxon>Apostichopus</taxon>
    </lineage>
</organism>
<dbReference type="PANTHER" id="PTHR10131">
    <property type="entry name" value="TNF RECEPTOR ASSOCIATED FACTOR"/>
    <property type="match status" value="1"/>
</dbReference>
<keyword evidence="6" id="KW-0479">Metal-binding</keyword>
<comment type="caution">
    <text evidence="15">The sequence shown here is derived from an EMBL/GenBank/DDBJ whole genome shotgun (WGS) entry which is preliminary data.</text>
</comment>
<dbReference type="InterPro" id="IPR015036">
    <property type="entry name" value="NRDP1"/>
</dbReference>
<dbReference type="SUPFAM" id="SSF160088">
    <property type="entry name" value="NRDP1 C-terminal domain-like"/>
    <property type="match status" value="1"/>
</dbReference>
<dbReference type="UniPathway" id="UPA00143"/>
<comment type="catalytic activity">
    <reaction evidence="1">
        <text>S-ubiquitinyl-[E2 ubiquitin-conjugating enzyme]-L-cysteine + [acceptor protein]-L-lysine = [E2 ubiquitin-conjugating enzyme]-L-cysteine + N(6)-ubiquitinyl-[acceptor protein]-L-lysine.</text>
        <dbReference type="EC" id="2.3.2.27"/>
    </reaction>
</comment>
<evidence type="ECO:0000256" key="4">
    <source>
        <dbReference type="ARBA" id="ARBA00015711"/>
    </source>
</evidence>
<dbReference type="SUPFAM" id="SSF49599">
    <property type="entry name" value="TRAF domain-like"/>
    <property type="match status" value="1"/>
</dbReference>
<evidence type="ECO:0000313" key="16">
    <source>
        <dbReference type="Proteomes" id="UP000230750"/>
    </source>
</evidence>
<dbReference type="InterPro" id="IPR017907">
    <property type="entry name" value="Znf_RING_CS"/>
</dbReference>
<reference evidence="15 16" key="1">
    <citation type="journal article" date="2017" name="PLoS Biol.">
        <title>The sea cucumber genome provides insights into morphological evolution and visceral regeneration.</title>
        <authorList>
            <person name="Zhang X."/>
            <person name="Sun L."/>
            <person name="Yuan J."/>
            <person name="Sun Y."/>
            <person name="Gao Y."/>
            <person name="Zhang L."/>
            <person name="Li S."/>
            <person name="Dai H."/>
            <person name="Hamel J.F."/>
            <person name="Liu C."/>
            <person name="Yu Y."/>
            <person name="Liu S."/>
            <person name="Lin W."/>
            <person name="Guo K."/>
            <person name="Jin S."/>
            <person name="Xu P."/>
            <person name="Storey K.B."/>
            <person name="Huan P."/>
            <person name="Zhang T."/>
            <person name="Zhou Y."/>
            <person name="Zhang J."/>
            <person name="Lin C."/>
            <person name="Li X."/>
            <person name="Xing L."/>
            <person name="Huo D."/>
            <person name="Sun M."/>
            <person name="Wang L."/>
            <person name="Mercier A."/>
            <person name="Li F."/>
            <person name="Yang H."/>
            <person name="Xiang J."/>
        </authorList>
    </citation>
    <scope>NUCLEOTIDE SEQUENCE [LARGE SCALE GENOMIC DNA]</scope>
    <source>
        <strain evidence="15">Shaxun</strain>
        <tissue evidence="15">Muscle</tissue>
    </source>
</reference>
<dbReference type="GO" id="GO:0061630">
    <property type="term" value="F:ubiquitin protein ligase activity"/>
    <property type="evidence" value="ECO:0007669"/>
    <property type="project" value="UniProtKB-EC"/>
</dbReference>
<evidence type="ECO:0000256" key="5">
    <source>
        <dbReference type="ARBA" id="ARBA00022679"/>
    </source>
</evidence>
<dbReference type="EC" id="2.3.2.27" evidence="3"/>
<dbReference type="PROSITE" id="PS00518">
    <property type="entry name" value="ZF_RING_1"/>
    <property type="match status" value="1"/>
</dbReference>
<dbReference type="SMART" id="SM00504">
    <property type="entry name" value="Ubox"/>
    <property type="match status" value="1"/>
</dbReference>
<dbReference type="InterPro" id="IPR037255">
    <property type="entry name" value="NRDP1_C"/>
</dbReference>
<protein>
    <recommendedName>
        <fullName evidence="4">E3 ubiquitin-protein ligase NRDP1</fullName>
        <ecNumber evidence="3">2.3.2.27</ecNumber>
    </recommendedName>
    <alternativeName>
        <fullName evidence="10">RING finger protein 41</fullName>
    </alternativeName>
    <alternativeName>
        <fullName evidence="11">RING-type E3 ubiquitin transferase NRDP1</fullName>
    </alternativeName>
</protein>
<dbReference type="SUPFAM" id="SSF57850">
    <property type="entry name" value="RING/U-box"/>
    <property type="match status" value="1"/>
</dbReference>
<dbReference type="GO" id="GO:0008270">
    <property type="term" value="F:zinc ion binding"/>
    <property type="evidence" value="ECO:0007669"/>
    <property type="project" value="UniProtKB-KW"/>
</dbReference>
<evidence type="ECO:0000256" key="3">
    <source>
        <dbReference type="ARBA" id="ARBA00012483"/>
    </source>
</evidence>
<feature type="coiled-coil region" evidence="13">
    <location>
        <begin position="156"/>
        <end position="183"/>
    </location>
</feature>
<accession>A0A2G8KX60</accession>
<evidence type="ECO:0000313" key="15">
    <source>
        <dbReference type="EMBL" id="PIK52603.1"/>
    </source>
</evidence>
<evidence type="ECO:0000256" key="12">
    <source>
        <dbReference type="PROSITE-ProRule" id="PRU00175"/>
    </source>
</evidence>
<dbReference type="SMART" id="SM00184">
    <property type="entry name" value="RING"/>
    <property type="match status" value="1"/>
</dbReference>
<gene>
    <name evidence="15" type="ORF">BSL78_10507</name>
</gene>
<keyword evidence="5" id="KW-0808">Transferase</keyword>
<keyword evidence="8" id="KW-0833">Ubl conjugation pathway</keyword>
<evidence type="ECO:0000259" key="14">
    <source>
        <dbReference type="PROSITE" id="PS50089"/>
    </source>
</evidence>
<feature type="domain" description="RING-type" evidence="14">
    <location>
        <begin position="18"/>
        <end position="57"/>
    </location>
</feature>
<dbReference type="InterPro" id="IPR003613">
    <property type="entry name" value="Ubox_domain"/>
</dbReference>
<dbReference type="Gene3D" id="3.30.40.10">
    <property type="entry name" value="Zinc/RING finger domain, C3HC4 (zinc finger)"/>
    <property type="match status" value="2"/>
</dbReference>
<proteinExistence type="predicted"/>
<dbReference type="Pfam" id="PF13923">
    <property type="entry name" value="zf-C3HC4_2"/>
    <property type="match status" value="1"/>
</dbReference>
<dbReference type="GO" id="GO:0016567">
    <property type="term" value="P:protein ubiquitination"/>
    <property type="evidence" value="ECO:0007669"/>
    <property type="project" value="UniProtKB-UniPathway"/>
</dbReference>
<sequence>MGYDIQRFEGDVDEELMCPICHQVLEDPLQVPQCEHAFCSGCIKEWLARNDSCPVDRTAVTSEQLKPVPRILRNLLARLKISCSNKNHGCNAVVKLDALRQHLEECIHNPKRPIECEDGCGLVIPKDELGNHNCVRELRAIVQQHQSRACRSDAMMANMKQQIEDLKSELNMLKEYVRAMRVATPNPNPSLRAIEDEFEHNEIVRWVNSVPIARVTRWGGMISTPDAVLQAVIKRSLIECGCPSHILNDLMENAHERNWPPGLNTLETRQMNRHNYEQYVTRRIPGKQAVLVMYCENAHMGDVLIVEPGIVMIFAHGIE</sequence>
<dbReference type="OrthoDB" id="1630758at2759"/>
<evidence type="ECO:0000256" key="7">
    <source>
        <dbReference type="ARBA" id="ARBA00022771"/>
    </source>
</evidence>
<dbReference type="PANTHER" id="PTHR10131:SF157">
    <property type="entry name" value="RECEPTOR-ASSOCIATED FACTOR, PUTATIVE-RELATED"/>
    <property type="match status" value="1"/>
</dbReference>
<dbReference type="InterPro" id="IPR013083">
    <property type="entry name" value="Znf_RING/FYVE/PHD"/>
</dbReference>
<dbReference type="AlphaFoldDB" id="A0A2G8KX60"/>
<dbReference type="GO" id="GO:0043122">
    <property type="term" value="P:regulation of canonical NF-kappaB signal transduction"/>
    <property type="evidence" value="ECO:0007669"/>
    <property type="project" value="TreeGrafter"/>
</dbReference>
<evidence type="ECO:0000256" key="1">
    <source>
        <dbReference type="ARBA" id="ARBA00000900"/>
    </source>
</evidence>
<comment type="pathway">
    <text evidence="2">Protein modification; protein ubiquitination.</text>
</comment>
<dbReference type="Proteomes" id="UP000230750">
    <property type="component" value="Unassembled WGS sequence"/>
</dbReference>
<evidence type="ECO:0000256" key="11">
    <source>
        <dbReference type="ARBA" id="ARBA00031762"/>
    </source>
</evidence>
<evidence type="ECO:0000256" key="2">
    <source>
        <dbReference type="ARBA" id="ARBA00004906"/>
    </source>
</evidence>
<keyword evidence="9" id="KW-0862">Zinc</keyword>
<dbReference type="PROSITE" id="PS50089">
    <property type="entry name" value="ZF_RING_2"/>
    <property type="match status" value="1"/>
</dbReference>
<keyword evidence="13" id="KW-0175">Coiled coil</keyword>
<keyword evidence="16" id="KW-1185">Reference proteome</keyword>
<evidence type="ECO:0000256" key="10">
    <source>
        <dbReference type="ARBA" id="ARBA00030556"/>
    </source>
</evidence>
<dbReference type="EMBL" id="MRZV01000322">
    <property type="protein sequence ID" value="PIK52603.1"/>
    <property type="molecule type" value="Genomic_DNA"/>
</dbReference>
<evidence type="ECO:0000256" key="13">
    <source>
        <dbReference type="SAM" id="Coils"/>
    </source>
</evidence>
<dbReference type="InterPro" id="IPR001841">
    <property type="entry name" value="Znf_RING"/>
</dbReference>
<dbReference type="STRING" id="307972.A0A2G8KX60"/>